<protein>
    <submittedName>
        <fullName evidence="2">Uncharacterized protein</fullName>
    </submittedName>
</protein>
<dbReference type="GeneID" id="95989260"/>
<name>A0ABR3PVR8_9TREE</name>
<sequence>MTSLWHIFLAYFPCTRPPYYPQHSPTGETLPPRRAHPRVHRAFLRAKRVGRKQAERRAEEEAAAGTPE</sequence>
<keyword evidence="3" id="KW-1185">Reference proteome</keyword>
<comment type="caution">
    <text evidence="2">The sequence shown here is derived from an EMBL/GenBank/DDBJ whole genome shotgun (WGS) entry which is preliminary data.</text>
</comment>
<organism evidence="2 3">
    <name type="scientific">Vanrija albida</name>
    <dbReference type="NCBI Taxonomy" id="181172"/>
    <lineage>
        <taxon>Eukaryota</taxon>
        <taxon>Fungi</taxon>
        <taxon>Dikarya</taxon>
        <taxon>Basidiomycota</taxon>
        <taxon>Agaricomycotina</taxon>
        <taxon>Tremellomycetes</taxon>
        <taxon>Trichosporonales</taxon>
        <taxon>Trichosporonaceae</taxon>
        <taxon>Vanrija</taxon>
    </lineage>
</organism>
<dbReference type="EMBL" id="JBBXJM010000006">
    <property type="protein sequence ID" value="KAL1406513.1"/>
    <property type="molecule type" value="Genomic_DNA"/>
</dbReference>
<dbReference type="Proteomes" id="UP001565368">
    <property type="component" value="Unassembled WGS sequence"/>
</dbReference>
<accession>A0ABR3PVR8</accession>
<evidence type="ECO:0000313" key="2">
    <source>
        <dbReference type="EMBL" id="KAL1406513.1"/>
    </source>
</evidence>
<feature type="region of interest" description="Disordered" evidence="1">
    <location>
        <begin position="47"/>
        <end position="68"/>
    </location>
</feature>
<evidence type="ECO:0000313" key="3">
    <source>
        <dbReference type="Proteomes" id="UP001565368"/>
    </source>
</evidence>
<evidence type="ECO:0000256" key="1">
    <source>
        <dbReference type="SAM" id="MobiDB-lite"/>
    </source>
</evidence>
<dbReference type="RefSeq" id="XP_069206457.1">
    <property type="nucleotide sequence ID" value="XM_069356616.1"/>
</dbReference>
<proteinExistence type="predicted"/>
<reference evidence="2 3" key="1">
    <citation type="submission" date="2023-08" db="EMBL/GenBank/DDBJ databases">
        <title>Annotated Genome Sequence of Vanrija albida AlHP1.</title>
        <authorList>
            <person name="Herzog R."/>
        </authorList>
    </citation>
    <scope>NUCLEOTIDE SEQUENCE [LARGE SCALE GENOMIC DNA]</scope>
    <source>
        <strain evidence="2 3">AlHP1</strain>
    </source>
</reference>
<gene>
    <name evidence="2" type="ORF">Q8F55_008217</name>
</gene>